<reference evidence="2 3" key="1">
    <citation type="submission" date="2016-07" db="EMBL/GenBank/DDBJ databases">
        <title>Draft genome of Scalindua rubra, obtained from a brine-seawater interface in the Red Sea, sheds light on salt adaptation in anammox bacteria.</title>
        <authorList>
            <person name="Speth D.R."/>
            <person name="Lagkouvardos I."/>
            <person name="Wang Y."/>
            <person name="Qian P.-Y."/>
            <person name="Dutilh B.E."/>
            <person name="Jetten M.S."/>
        </authorList>
    </citation>
    <scope>NUCLEOTIDE SEQUENCE [LARGE SCALE GENOMIC DNA]</scope>
    <source>
        <strain evidence="2">BSI-1</strain>
    </source>
</reference>
<dbReference type="Pfam" id="PF13470">
    <property type="entry name" value="PIN_3"/>
    <property type="match status" value="1"/>
</dbReference>
<evidence type="ECO:0000313" key="3">
    <source>
        <dbReference type="Proteomes" id="UP000094056"/>
    </source>
</evidence>
<dbReference type="PANTHER" id="PTHR34610:SF3">
    <property type="entry name" value="SSL7007 PROTEIN"/>
    <property type="match status" value="1"/>
</dbReference>
<sequence length="146" mass="16793">MPKKVLIDTNVWVSAFINRKGYPARVKEKFLNREFDIVISTPLLKELYDVLRRPKIKNLCKITDEEIGLFVDILAGTGHKVYLTDDIRLCRDKKDNMVLETAIKGDIDYLVTRADDIKIDSVLIDEMKKHGVTILTVSKFLEIISI</sequence>
<dbReference type="SMART" id="SM00670">
    <property type="entry name" value="PINc"/>
    <property type="match status" value="1"/>
</dbReference>
<feature type="domain" description="PIN" evidence="1">
    <location>
        <begin position="3"/>
        <end position="119"/>
    </location>
</feature>
<organism evidence="2 3">
    <name type="scientific">Candidatus Scalindua rubra</name>
    <dbReference type="NCBI Taxonomy" id="1872076"/>
    <lineage>
        <taxon>Bacteria</taxon>
        <taxon>Pseudomonadati</taxon>
        <taxon>Planctomycetota</taxon>
        <taxon>Candidatus Brocadiia</taxon>
        <taxon>Candidatus Brocadiales</taxon>
        <taxon>Candidatus Scalinduaceae</taxon>
        <taxon>Candidatus Scalindua</taxon>
    </lineage>
</organism>
<dbReference type="SUPFAM" id="SSF88723">
    <property type="entry name" value="PIN domain-like"/>
    <property type="match status" value="1"/>
</dbReference>
<proteinExistence type="predicted"/>
<gene>
    <name evidence="2" type="ORF">SCARUB_03106</name>
</gene>
<dbReference type="InterPro" id="IPR029060">
    <property type="entry name" value="PIN-like_dom_sf"/>
</dbReference>
<dbReference type="Gene3D" id="3.40.50.1010">
    <property type="entry name" value="5'-nuclease"/>
    <property type="match status" value="1"/>
</dbReference>
<dbReference type="Proteomes" id="UP000094056">
    <property type="component" value="Unassembled WGS sequence"/>
</dbReference>
<dbReference type="PANTHER" id="PTHR34610">
    <property type="entry name" value="SSL7007 PROTEIN"/>
    <property type="match status" value="1"/>
</dbReference>
<evidence type="ECO:0000259" key="1">
    <source>
        <dbReference type="SMART" id="SM00670"/>
    </source>
</evidence>
<dbReference type="AlphaFoldDB" id="A0A1E3X848"/>
<dbReference type="InterPro" id="IPR002850">
    <property type="entry name" value="PIN_toxin-like"/>
</dbReference>
<evidence type="ECO:0000313" key="2">
    <source>
        <dbReference type="EMBL" id="ODS31782.1"/>
    </source>
</evidence>
<dbReference type="InterPro" id="IPR002716">
    <property type="entry name" value="PIN_dom"/>
</dbReference>
<dbReference type="NCBIfam" id="TIGR00305">
    <property type="entry name" value="putative toxin-antitoxin system toxin component, PIN family"/>
    <property type="match status" value="1"/>
</dbReference>
<accession>A0A1E3X848</accession>
<protein>
    <recommendedName>
        <fullName evidence="1">PIN domain-containing protein</fullName>
    </recommendedName>
</protein>
<dbReference type="EMBL" id="MAYW01000095">
    <property type="protein sequence ID" value="ODS31782.1"/>
    <property type="molecule type" value="Genomic_DNA"/>
</dbReference>
<name>A0A1E3X848_9BACT</name>
<comment type="caution">
    <text evidence="2">The sequence shown here is derived from an EMBL/GenBank/DDBJ whole genome shotgun (WGS) entry which is preliminary data.</text>
</comment>